<protein>
    <recommendedName>
        <fullName evidence="4">DUF4878 domain-containing protein</fullName>
    </recommendedName>
</protein>
<gene>
    <name evidence="2" type="ORF">CWR45_16260</name>
</gene>
<name>A0A3D8PJH6_9BACI</name>
<dbReference type="EMBL" id="PIOD01000025">
    <property type="protein sequence ID" value="RDW15345.1"/>
    <property type="molecule type" value="Genomic_DNA"/>
</dbReference>
<organism evidence="2 3">
    <name type="scientific">Oceanobacillus chungangensis</name>
    <dbReference type="NCBI Taxonomy" id="1229152"/>
    <lineage>
        <taxon>Bacteria</taxon>
        <taxon>Bacillati</taxon>
        <taxon>Bacillota</taxon>
        <taxon>Bacilli</taxon>
        <taxon>Bacillales</taxon>
        <taxon>Bacillaceae</taxon>
        <taxon>Oceanobacillus</taxon>
    </lineage>
</organism>
<evidence type="ECO:0000313" key="3">
    <source>
        <dbReference type="Proteomes" id="UP000256520"/>
    </source>
</evidence>
<dbReference type="RefSeq" id="WP_115750909.1">
    <property type="nucleotide sequence ID" value="NZ_PIOD01000025.1"/>
</dbReference>
<dbReference type="PROSITE" id="PS51257">
    <property type="entry name" value="PROKAR_LIPOPROTEIN"/>
    <property type="match status" value="1"/>
</dbReference>
<sequence length="146" mass="16696">MKKRFTALFLLIILILSGCTSQGAVGAVEDMYKAALNGDGEQIDQLFSQSDEYNSYYLDELMDVLSSTVMDLNGIENMNIKEVKRNTLTEEAIEGLDNDLGDKWNLVGVQLDEDYLYVWVLKEVSGEYFVIYGEDFDQKEFEEMLK</sequence>
<feature type="signal peptide" evidence="1">
    <location>
        <begin position="1"/>
        <end position="26"/>
    </location>
</feature>
<proteinExistence type="predicted"/>
<dbReference type="AlphaFoldDB" id="A0A3D8PJH6"/>
<evidence type="ECO:0008006" key="4">
    <source>
        <dbReference type="Google" id="ProtNLM"/>
    </source>
</evidence>
<feature type="chain" id="PRO_5039713828" description="DUF4878 domain-containing protein" evidence="1">
    <location>
        <begin position="27"/>
        <end position="146"/>
    </location>
</feature>
<reference evidence="3" key="1">
    <citation type="submission" date="2017-11" db="EMBL/GenBank/DDBJ databases">
        <authorList>
            <person name="Zhu W."/>
        </authorList>
    </citation>
    <scope>NUCLEOTIDE SEQUENCE [LARGE SCALE GENOMIC DNA]</scope>
    <source>
        <strain evidence="3">CAU 1051</strain>
    </source>
</reference>
<evidence type="ECO:0000313" key="2">
    <source>
        <dbReference type="EMBL" id="RDW15345.1"/>
    </source>
</evidence>
<accession>A0A3D8PJH6</accession>
<dbReference type="OrthoDB" id="2719974at2"/>
<keyword evidence="1" id="KW-0732">Signal</keyword>
<keyword evidence="3" id="KW-1185">Reference proteome</keyword>
<dbReference type="Proteomes" id="UP000256520">
    <property type="component" value="Unassembled WGS sequence"/>
</dbReference>
<evidence type="ECO:0000256" key="1">
    <source>
        <dbReference type="SAM" id="SignalP"/>
    </source>
</evidence>
<comment type="caution">
    <text evidence="2">The sequence shown here is derived from an EMBL/GenBank/DDBJ whole genome shotgun (WGS) entry which is preliminary data.</text>
</comment>